<feature type="compositionally biased region" description="Polar residues" evidence="1">
    <location>
        <begin position="736"/>
        <end position="750"/>
    </location>
</feature>
<feature type="compositionally biased region" description="Pro residues" evidence="1">
    <location>
        <begin position="614"/>
        <end position="623"/>
    </location>
</feature>
<feature type="region of interest" description="Disordered" evidence="1">
    <location>
        <begin position="411"/>
        <end position="471"/>
    </location>
</feature>
<feature type="compositionally biased region" description="Polar residues" evidence="1">
    <location>
        <begin position="515"/>
        <end position="535"/>
    </location>
</feature>
<dbReference type="RefSeq" id="XP_056073747.1">
    <property type="nucleotide sequence ID" value="XM_056213439.1"/>
</dbReference>
<feature type="compositionally biased region" description="Polar residues" evidence="1">
    <location>
        <begin position="424"/>
        <end position="444"/>
    </location>
</feature>
<dbReference type="Proteomes" id="UP001140513">
    <property type="component" value="Unassembled WGS sequence"/>
</dbReference>
<reference evidence="2" key="1">
    <citation type="submission" date="2022-10" db="EMBL/GenBank/DDBJ databases">
        <title>Tapping the CABI collections for fungal endophytes: first genome assemblies for Collariella, Neodidymelliopsis, Ascochyta clinopodiicola, Didymella pomorum, Didymosphaeria variabile, Neocosmospora piperis and Neocucurbitaria cava.</title>
        <authorList>
            <person name="Hill R."/>
        </authorList>
    </citation>
    <scope>NUCLEOTIDE SEQUENCE</scope>
    <source>
        <strain evidence="2">IMI 356815</strain>
    </source>
</reference>
<accession>A0A9W9CDS7</accession>
<proteinExistence type="predicted"/>
<feature type="region of interest" description="Disordered" evidence="1">
    <location>
        <begin position="507"/>
        <end position="535"/>
    </location>
</feature>
<keyword evidence="3" id="KW-1185">Reference proteome</keyword>
<evidence type="ECO:0000313" key="3">
    <source>
        <dbReference type="Proteomes" id="UP001140513"/>
    </source>
</evidence>
<dbReference type="AlphaFoldDB" id="A0A9W9CDS7"/>
<gene>
    <name evidence="2" type="ORF">N0V89_004657</name>
</gene>
<protein>
    <submittedName>
        <fullName evidence="2">Uncharacterized protein</fullName>
    </submittedName>
</protein>
<feature type="compositionally biased region" description="Basic and acidic residues" evidence="1">
    <location>
        <begin position="109"/>
        <end position="119"/>
    </location>
</feature>
<evidence type="ECO:0000313" key="2">
    <source>
        <dbReference type="EMBL" id="KAJ4356621.1"/>
    </source>
</evidence>
<evidence type="ECO:0000256" key="1">
    <source>
        <dbReference type="SAM" id="MobiDB-lite"/>
    </source>
</evidence>
<feature type="region of interest" description="Disordered" evidence="1">
    <location>
        <begin position="597"/>
        <end position="629"/>
    </location>
</feature>
<feature type="compositionally biased region" description="Basic and acidic residues" evidence="1">
    <location>
        <begin position="758"/>
        <end position="776"/>
    </location>
</feature>
<comment type="caution">
    <text evidence="2">The sequence shown here is derived from an EMBL/GenBank/DDBJ whole genome shotgun (WGS) entry which is preliminary data.</text>
</comment>
<dbReference type="GeneID" id="80908187"/>
<dbReference type="OrthoDB" id="10555197at2759"/>
<organism evidence="2 3">
    <name type="scientific">Didymosphaeria variabile</name>
    <dbReference type="NCBI Taxonomy" id="1932322"/>
    <lineage>
        <taxon>Eukaryota</taxon>
        <taxon>Fungi</taxon>
        <taxon>Dikarya</taxon>
        <taxon>Ascomycota</taxon>
        <taxon>Pezizomycotina</taxon>
        <taxon>Dothideomycetes</taxon>
        <taxon>Pleosporomycetidae</taxon>
        <taxon>Pleosporales</taxon>
        <taxon>Massarineae</taxon>
        <taxon>Didymosphaeriaceae</taxon>
        <taxon>Didymosphaeria</taxon>
    </lineage>
</organism>
<sequence>MAPEFLEKDSLHVAVIGARAFKHNDIVNRANNSKLLSTKMDIALYPDEDATDEHGGFYKLQRSKRVSTANLKSLTKRQGDPGSDNLLCSPVEEKFTTNLDILEEMSEPDTPRSEGETREPSTAGPAAQADAPVQSPARSEPYSSLTHRISQSQDRLNRLLEELDRTTKRFLPHAGFTSNIVDSLRPHFKSMNHIASHLEPPTDKWSAFVHYIAWLGVDSSLKEADRARAGAIAQLGYALDRWQPKPSGPGRWAARMQQACNVWQDTLHDLQCCSFRDGDGETLDPKEREELSKVVGMEDLARALCVHAMRFGDKWEDNRRRYIEGEEDVGGGDGLEGGRGELVDIREKHSTDSFTSARSHLKNPEAISKAHVEHELTEENLRALSRRYCSMPSLNPVEEWVVNLPRRIPKQGPGSQAVVPLVDTPSSNLTESTISQVRTKTSKATHPYNEQGEFPSEAPLPSQSCERSSRTTIRADIHDRSAAGEAPPSTSSAKQWKLIALSRPLTVRGSGLPTPDSSQSWQQASSEGTSTKASSKAKQMWQHLKRYVKEHHESANATVAAHYGQGSLGLQPDTNATQVEEIKEEGQDYVARHAHGSEANSSATDFPLLVGSIPPRPPRPRPPSTAFSDLQSYRSDLSDSYDSVVDEYGPVTIPPRALSTADLFAELKWDSSSFAESLYDAQEHSPISGGQFVQVRDSQGGLVHSVKDDASVLQTSHGMLSVDPGSVGGSKWTAPSVWNRSPPRSLSGTSPAEEITDIQERERIDEEKKERKEDKRQKYAELMERRLVAHGLLAKER</sequence>
<name>A0A9W9CDS7_9PLEO</name>
<dbReference type="EMBL" id="JAPEUX010000003">
    <property type="protein sequence ID" value="KAJ4356621.1"/>
    <property type="molecule type" value="Genomic_DNA"/>
</dbReference>
<feature type="region of interest" description="Disordered" evidence="1">
    <location>
        <begin position="733"/>
        <end position="776"/>
    </location>
</feature>
<feature type="region of interest" description="Disordered" evidence="1">
    <location>
        <begin position="98"/>
        <end position="153"/>
    </location>
</feature>
<feature type="compositionally biased region" description="Polar residues" evidence="1">
    <location>
        <begin position="141"/>
        <end position="153"/>
    </location>
</feature>